<evidence type="ECO:0000259" key="3">
    <source>
        <dbReference type="Pfam" id="PF01156"/>
    </source>
</evidence>
<name>A0A084GJE9_METID</name>
<protein>
    <submittedName>
        <fullName evidence="4">Nucleoside hydrolase</fullName>
    </submittedName>
</protein>
<dbReference type="Pfam" id="PF01156">
    <property type="entry name" value="IU_nuc_hydro"/>
    <property type="match status" value="1"/>
</dbReference>
<evidence type="ECO:0000256" key="2">
    <source>
        <dbReference type="ARBA" id="ARBA00023295"/>
    </source>
</evidence>
<reference evidence="4 5" key="1">
    <citation type="journal article" date="2005" name="Int. J. Syst. Evol. Microbiol.">
        <title>Bacillus cibi sp. nov., isolated from jeotgal, a traditional Korean fermented seafood.</title>
        <authorList>
            <person name="Yoon J.H."/>
            <person name="Lee C.H."/>
            <person name="Oh T.K."/>
        </authorList>
    </citation>
    <scope>NUCLEOTIDE SEQUENCE [LARGE SCALE GENOMIC DNA]</scope>
    <source>
        <strain evidence="4 5">DSM 16189</strain>
    </source>
</reference>
<keyword evidence="2" id="KW-0326">Glycosidase</keyword>
<dbReference type="SUPFAM" id="SSF53590">
    <property type="entry name" value="Nucleoside hydrolase"/>
    <property type="match status" value="1"/>
</dbReference>
<gene>
    <name evidence="4" type="ORF">GS18_0221830</name>
</gene>
<dbReference type="InterPro" id="IPR036452">
    <property type="entry name" value="Ribo_hydro-like"/>
</dbReference>
<organism evidence="4 5">
    <name type="scientific">Metabacillus indicus</name>
    <name type="common">Bacillus indicus</name>
    <dbReference type="NCBI Taxonomy" id="246786"/>
    <lineage>
        <taxon>Bacteria</taxon>
        <taxon>Bacillati</taxon>
        <taxon>Bacillota</taxon>
        <taxon>Bacilli</taxon>
        <taxon>Bacillales</taxon>
        <taxon>Bacillaceae</taxon>
        <taxon>Metabacillus</taxon>
    </lineage>
</organism>
<dbReference type="EMBL" id="JNVC02000024">
    <property type="protein sequence ID" value="KEZ47461.1"/>
    <property type="molecule type" value="Genomic_DNA"/>
</dbReference>
<dbReference type="PANTHER" id="PTHR12304:SF4">
    <property type="entry name" value="URIDINE NUCLEOSIDASE"/>
    <property type="match status" value="1"/>
</dbReference>
<dbReference type="InterPro" id="IPR001910">
    <property type="entry name" value="Inosine/uridine_hydrolase_dom"/>
</dbReference>
<dbReference type="AlphaFoldDB" id="A0A084GJE9"/>
<dbReference type="PANTHER" id="PTHR12304">
    <property type="entry name" value="INOSINE-URIDINE PREFERRING NUCLEOSIDE HYDROLASE"/>
    <property type="match status" value="1"/>
</dbReference>
<keyword evidence="1 4" id="KW-0378">Hydrolase</keyword>
<dbReference type="InterPro" id="IPR023186">
    <property type="entry name" value="IUNH"/>
</dbReference>
<dbReference type="Proteomes" id="UP000028549">
    <property type="component" value="Unassembled WGS sequence"/>
</dbReference>
<evidence type="ECO:0000256" key="1">
    <source>
        <dbReference type="ARBA" id="ARBA00022801"/>
    </source>
</evidence>
<proteinExistence type="predicted"/>
<dbReference type="GO" id="GO:0005829">
    <property type="term" value="C:cytosol"/>
    <property type="evidence" value="ECO:0007669"/>
    <property type="project" value="TreeGrafter"/>
</dbReference>
<comment type="caution">
    <text evidence="4">The sequence shown here is derived from an EMBL/GenBank/DDBJ whole genome shotgun (WGS) entry which is preliminary data.</text>
</comment>
<evidence type="ECO:0000313" key="5">
    <source>
        <dbReference type="Proteomes" id="UP000028549"/>
    </source>
</evidence>
<dbReference type="CDD" id="cd00455">
    <property type="entry name" value="nuc_hydro"/>
    <property type="match status" value="1"/>
</dbReference>
<dbReference type="OrthoDB" id="9797882at2"/>
<dbReference type="RefSeq" id="WP_029567343.1">
    <property type="nucleotide sequence ID" value="NZ_CP176757.1"/>
</dbReference>
<accession>A0A084GJE9</accession>
<dbReference type="GO" id="GO:0006152">
    <property type="term" value="P:purine nucleoside catabolic process"/>
    <property type="evidence" value="ECO:0007669"/>
    <property type="project" value="TreeGrafter"/>
</dbReference>
<feature type="domain" description="Inosine/uridine-preferring nucleoside hydrolase" evidence="3">
    <location>
        <begin position="5"/>
        <end position="299"/>
    </location>
</feature>
<sequence length="311" mass="34271">MRKLLLFADPGIDDSLAIIYALLHPDIDVLGVVTSFGNVSKQQATENTAYLLKLAGREDIPVIEGATFPLSGEYSVYYPEIHGAEGLGPIRPPNGIQVNLKRFSHVFELIEKHPDLTIADIGRPTSLAHAFNLNLERLQKVNDIFSMGGAFFVPGNVTALAEANYHGDPVAANVVLKYAKNVYIAPLNVTDRAIVTREAAAHIESISKNPFKDLIPAVTNYYAAAYAKLRPHQNGPSIHDAFALYYMMNMEKIYSVKKTVSVCVQSDARGMSFADFRNHLTPPGAKHTIALNFNYQDFLTDFIKVMSSEIS</sequence>
<keyword evidence="5" id="KW-1185">Reference proteome</keyword>
<dbReference type="GO" id="GO:0008477">
    <property type="term" value="F:purine nucleosidase activity"/>
    <property type="evidence" value="ECO:0007669"/>
    <property type="project" value="TreeGrafter"/>
</dbReference>
<dbReference type="Gene3D" id="3.90.245.10">
    <property type="entry name" value="Ribonucleoside hydrolase-like"/>
    <property type="match status" value="1"/>
</dbReference>
<evidence type="ECO:0000313" key="4">
    <source>
        <dbReference type="EMBL" id="KEZ47461.1"/>
    </source>
</evidence>
<dbReference type="STRING" id="246786.GS18_0221830"/>